<evidence type="ECO:0000256" key="1">
    <source>
        <dbReference type="SAM" id="MobiDB-lite"/>
    </source>
</evidence>
<accession>A0A6C0EKZ3</accession>
<dbReference type="AlphaFoldDB" id="A0A6C0EKZ3"/>
<protein>
    <submittedName>
        <fullName evidence="2">Uncharacterized protein</fullName>
    </submittedName>
</protein>
<organism evidence="2">
    <name type="scientific">viral metagenome</name>
    <dbReference type="NCBI Taxonomy" id="1070528"/>
    <lineage>
        <taxon>unclassified sequences</taxon>
        <taxon>metagenomes</taxon>
        <taxon>organismal metagenomes</taxon>
    </lineage>
</organism>
<feature type="region of interest" description="Disordered" evidence="1">
    <location>
        <begin position="20"/>
        <end position="39"/>
    </location>
</feature>
<evidence type="ECO:0000313" key="2">
    <source>
        <dbReference type="EMBL" id="QHT29854.1"/>
    </source>
</evidence>
<proteinExistence type="predicted"/>
<reference evidence="2" key="1">
    <citation type="journal article" date="2020" name="Nature">
        <title>Giant virus diversity and host interactions through global metagenomics.</title>
        <authorList>
            <person name="Schulz F."/>
            <person name="Roux S."/>
            <person name="Paez-Espino D."/>
            <person name="Jungbluth S."/>
            <person name="Walsh D.A."/>
            <person name="Denef V.J."/>
            <person name="McMahon K.D."/>
            <person name="Konstantinidis K.T."/>
            <person name="Eloe-Fadrosh E.A."/>
            <person name="Kyrpides N.C."/>
            <person name="Woyke T."/>
        </authorList>
    </citation>
    <scope>NUCLEOTIDE SEQUENCE</scope>
    <source>
        <strain evidence="2">GVMAG-M-3300009068-24</strain>
    </source>
</reference>
<dbReference type="EMBL" id="MN738883">
    <property type="protein sequence ID" value="QHT29854.1"/>
    <property type="molecule type" value="Genomic_DNA"/>
</dbReference>
<sequence length="59" mass="6329">MRTITTLGWWVDGLVVEDAAGDPTGEDGDPIGGLTTGPWLWRLGETETGAITESRVQDQ</sequence>
<name>A0A6C0EKZ3_9ZZZZ</name>